<dbReference type="PANTHER" id="PTHR36441">
    <property type="entry name" value="HYPOTHETICAL CYTOSOLIC PROTEIN"/>
    <property type="match status" value="1"/>
</dbReference>
<dbReference type="OrthoDB" id="9809023at2"/>
<dbReference type="RefSeq" id="WP_053550629.1">
    <property type="nucleotide sequence ID" value="NZ_CP010802.1"/>
</dbReference>
<dbReference type="KEGG" id="des:DSOUD_1761"/>
<dbReference type="Gene3D" id="3.30.70.1120">
    <property type="entry name" value="TT1725-like"/>
    <property type="match status" value="1"/>
</dbReference>
<evidence type="ECO:0000313" key="2">
    <source>
        <dbReference type="Proteomes" id="UP000057158"/>
    </source>
</evidence>
<dbReference type="Pfam" id="PF04456">
    <property type="entry name" value="DUF503"/>
    <property type="match status" value="1"/>
</dbReference>
<dbReference type="EMBL" id="CP010802">
    <property type="protein sequence ID" value="ALC16539.1"/>
    <property type="molecule type" value="Genomic_DNA"/>
</dbReference>
<protein>
    <recommendedName>
        <fullName evidence="3">DUF503 domain-containing protein</fullName>
    </recommendedName>
</protein>
<gene>
    <name evidence="1" type="ORF">DSOUD_1761</name>
</gene>
<name>A0A0M3QFN5_9BACT</name>
<reference evidence="1 2" key="1">
    <citation type="submission" date="2015-07" db="EMBL/GenBank/DDBJ databases">
        <title>Isolation and Genomic Characterization of a Novel Halophilic Metal-Reducing Deltaproteobacterium from the Deep Subsurface.</title>
        <authorList>
            <person name="Badalamenti J.P."/>
            <person name="Summers Z.M."/>
            <person name="Gralnick J.A."/>
            <person name="Bond D.R."/>
        </authorList>
    </citation>
    <scope>NUCLEOTIDE SEQUENCE [LARGE SCALE GENOMIC DNA]</scope>
    <source>
        <strain evidence="1 2">WTL</strain>
    </source>
</reference>
<accession>A0A0M3QFN5</accession>
<evidence type="ECO:0000313" key="1">
    <source>
        <dbReference type="EMBL" id="ALC16539.1"/>
    </source>
</evidence>
<dbReference type="InterPro" id="IPR036746">
    <property type="entry name" value="TT1725-like_sf"/>
</dbReference>
<dbReference type="SUPFAM" id="SSF103007">
    <property type="entry name" value="Hypothetical protein TT1725"/>
    <property type="match status" value="1"/>
</dbReference>
<dbReference type="PATRIC" id="fig|1603606.3.peg.1916"/>
<sequence>MVVGILRLELFLPAPQSLKGKRALVQKILGRCRQRFSASCAETGAQDLWQRTELGFAVVGSDEASLHTVFHHIEEEIDRIGVGDVTERYVEFLHFK</sequence>
<keyword evidence="2" id="KW-1185">Reference proteome</keyword>
<dbReference type="PANTHER" id="PTHR36441:SF1">
    <property type="entry name" value="DUF503 DOMAIN-CONTAINING PROTEIN"/>
    <property type="match status" value="1"/>
</dbReference>
<dbReference type="AlphaFoldDB" id="A0A0M3QFN5"/>
<proteinExistence type="predicted"/>
<dbReference type="InterPro" id="IPR007546">
    <property type="entry name" value="DUF503"/>
</dbReference>
<evidence type="ECO:0008006" key="3">
    <source>
        <dbReference type="Google" id="ProtNLM"/>
    </source>
</evidence>
<organism evidence="1 2">
    <name type="scientific">Desulfuromonas soudanensis</name>
    <dbReference type="NCBI Taxonomy" id="1603606"/>
    <lineage>
        <taxon>Bacteria</taxon>
        <taxon>Pseudomonadati</taxon>
        <taxon>Thermodesulfobacteriota</taxon>
        <taxon>Desulfuromonadia</taxon>
        <taxon>Desulfuromonadales</taxon>
        <taxon>Desulfuromonadaceae</taxon>
        <taxon>Desulfuromonas</taxon>
    </lineage>
</organism>
<dbReference type="STRING" id="1603606.DSOUD_1761"/>
<dbReference type="Proteomes" id="UP000057158">
    <property type="component" value="Chromosome"/>
</dbReference>